<accession>A0A1N7NXI6</accession>
<dbReference type="PANTHER" id="PTHR33307">
    <property type="entry name" value="ALPHA-RHAMNOSIDASE (EUROFUNG)"/>
    <property type="match status" value="1"/>
</dbReference>
<dbReference type="InterPro" id="IPR008902">
    <property type="entry name" value="Rhamnosid_concanavalin"/>
</dbReference>
<reference evidence="9" key="1">
    <citation type="submission" date="2017-01" db="EMBL/GenBank/DDBJ databases">
        <authorList>
            <person name="Varghese N."/>
            <person name="Submissions S."/>
        </authorList>
    </citation>
    <scope>NUCLEOTIDE SEQUENCE [LARGE SCALE GENOMIC DNA]</scope>
    <source>
        <strain evidence="9">DSM 16176</strain>
    </source>
</reference>
<evidence type="ECO:0000256" key="3">
    <source>
        <dbReference type="ARBA" id="ARBA00022801"/>
    </source>
</evidence>
<sequence length="885" mass="100899">MQTAYRIVVESNGVVIWDSGRVESERTSGIVYKGPNLCSRRRYEWKVKVWDNQGRESDWSNPAFWEMGLLKPEDWEAHWIEPIQKPASEEKMVSVLDVVSGNVATKTLQEQEADLRPPQLIRRAFRVVRSVRKARLYITSRGVYRAEINGMKVGQAEFSPDFTPYDKYLKYQTYDVTACIKPGVNAIGIVLADGWYIGRIHFAGHSCHYGNKLALLLQLEIEYEDGSTEVISTDTSFRCHTGPWLYADLFIGEKYDARLEIQGWSSPDFDDSEWFKCVYSEDGPACIRAQYGPVVRAMERLSPIQIYVSSDGSQIVDFGQVIAGRIRLRLNVPEGTEIRIEHSEAVDTDGQFIRNIVGRNKEQTDIYITSGRGDEVYEPAFTYHGFRYVRITGCPTRIQLDDVEAVVLYSDMKLTGSFRCSDERLNRLHSNIQWTQKSNMVSIPTDCPTRERAGWTGDVQVFAPTATFNMHVFAFLRRWLLMVRLEQLPDGRVPNHVPAGRYLEFESGPLGISSAGWGDAIIIVPWVLYQRYGDISILEENYEAMGRWLSYVRSQAEQESDGHRRYLWNHGFHFGDWMIPSLVMENNNGLGPIASAEATGELVATCFYAYSCKLMSEIADIIGRPGDAVFYRQLYSHIRQAFEKEYVDDSGRLSAHFQGTYVLALYMDMVSSNLRGRMVEQLVRLIECNGWRLDTGFLATPFLMDVLCDAGRPDIAYRLLWQERCPSWLYEINCGATTVWESWDAVSPNGDVKLVSQNHVAFGCIGDWMYRRLGGLKPLMPGFKEFIVEPDVMCGLDFVGICHDTPYGIIKLEWRRSMEIVNLSLRVPANTHAIVRVSAKVLHIDVQQYVLEHRVHSGVHEVLLGSGDYHIVVELDDRVTLESAT</sequence>
<dbReference type="InterPro" id="IPR008928">
    <property type="entry name" value="6-hairpin_glycosidase_sf"/>
</dbReference>
<dbReference type="Pfam" id="PF17389">
    <property type="entry name" value="Bac_rhamnosid6H"/>
    <property type="match status" value="1"/>
</dbReference>
<dbReference type="GO" id="GO:0005975">
    <property type="term" value="P:carbohydrate metabolic process"/>
    <property type="evidence" value="ECO:0007669"/>
    <property type="project" value="InterPro"/>
</dbReference>
<dbReference type="Pfam" id="PF05592">
    <property type="entry name" value="Bac_rhamnosid"/>
    <property type="match status" value="1"/>
</dbReference>
<feature type="domain" description="Alpha-L-rhamnosidase concanavalin-like" evidence="4">
    <location>
        <begin position="310"/>
        <end position="409"/>
    </location>
</feature>
<dbReference type="Proteomes" id="UP000186156">
    <property type="component" value="Unassembled WGS sequence"/>
</dbReference>
<dbReference type="InterPro" id="IPR013737">
    <property type="entry name" value="Bac_rhamnosid_N"/>
</dbReference>
<dbReference type="Gene3D" id="2.60.120.260">
    <property type="entry name" value="Galactose-binding domain-like"/>
    <property type="match status" value="2"/>
</dbReference>
<keyword evidence="3" id="KW-0378">Hydrolase</keyword>
<dbReference type="InterPro" id="IPR035396">
    <property type="entry name" value="Bac_rhamnosid6H"/>
</dbReference>
<proteinExistence type="predicted"/>
<evidence type="ECO:0000259" key="5">
    <source>
        <dbReference type="Pfam" id="PF08531"/>
    </source>
</evidence>
<dbReference type="EMBL" id="FTOO01000010">
    <property type="protein sequence ID" value="SIT02998.1"/>
    <property type="molecule type" value="Genomic_DNA"/>
</dbReference>
<dbReference type="PANTHER" id="PTHR33307:SF6">
    <property type="entry name" value="ALPHA-RHAMNOSIDASE (EUROFUNG)-RELATED"/>
    <property type="match status" value="1"/>
</dbReference>
<dbReference type="InterPro" id="IPR035398">
    <property type="entry name" value="Bac_rhamnosid_C"/>
</dbReference>
<evidence type="ECO:0000313" key="8">
    <source>
        <dbReference type="EMBL" id="SIT02998.1"/>
    </source>
</evidence>
<dbReference type="AlphaFoldDB" id="A0A1N7NXI6"/>
<feature type="domain" description="Alpha-L-rhamnosidase C-terminal" evidence="7">
    <location>
        <begin position="775"/>
        <end position="839"/>
    </location>
</feature>
<dbReference type="SUPFAM" id="SSF48208">
    <property type="entry name" value="Six-hairpin glycosidases"/>
    <property type="match status" value="1"/>
</dbReference>
<keyword evidence="9" id="KW-1185">Reference proteome</keyword>
<evidence type="ECO:0000313" key="9">
    <source>
        <dbReference type="Proteomes" id="UP000186156"/>
    </source>
</evidence>
<name>A0A1N7NXI6_9BACL</name>
<dbReference type="Gene3D" id="2.60.40.10">
    <property type="entry name" value="Immunoglobulins"/>
    <property type="match status" value="1"/>
</dbReference>
<dbReference type="Gene3D" id="1.50.10.10">
    <property type="match status" value="1"/>
</dbReference>
<evidence type="ECO:0000256" key="1">
    <source>
        <dbReference type="ARBA" id="ARBA00001445"/>
    </source>
</evidence>
<dbReference type="InterPro" id="IPR013783">
    <property type="entry name" value="Ig-like_fold"/>
</dbReference>
<dbReference type="Pfam" id="PF17390">
    <property type="entry name" value="Bac_rhamnosid_C"/>
    <property type="match status" value="1"/>
</dbReference>
<dbReference type="GO" id="GO:0030596">
    <property type="term" value="F:alpha-L-rhamnosidase activity"/>
    <property type="evidence" value="ECO:0007669"/>
    <property type="project" value="UniProtKB-EC"/>
</dbReference>
<organism evidence="8 9">
    <name type="scientific">Alicyclobacillus vulcanalis</name>
    <dbReference type="NCBI Taxonomy" id="252246"/>
    <lineage>
        <taxon>Bacteria</taxon>
        <taxon>Bacillati</taxon>
        <taxon>Bacillota</taxon>
        <taxon>Bacilli</taxon>
        <taxon>Bacillales</taxon>
        <taxon>Alicyclobacillaceae</taxon>
        <taxon>Alicyclobacillus</taxon>
    </lineage>
</organism>
<feature type="domain" description="Bacterial alpha-L-rhamnosidase N-terminal" evidence="5">
    <location>
        <begin position="130"/>
        <end position="298"/>
    </location>
</feature>
<dbReference type="PIRSF" id="PIRSF010631">
    <property type="entry name" value="A-rhamnsds"/>
    <property type="match status" value="1"/>
</dbReference>
<dbReference type="Gene3D" id="2.60.420.10">
    <property type="entry name" value="Maltose phosphorylase, domain 3"/>
    <property type="match status" value="1"/>
</dbReference>
<dbReference type="EC" id="3.2.1.40" evidence="2"/>
<evidence type="ECO:0000256" key="2">
    <source>
        <dbReference type="ARBA" id="ARBA00012652"/>
    </source>
</evidence>
<dbReference type="STRING" id="252246.SAMN05421799_11047"/>
<evidence type="ECO:0000259" key="6">
    <source>
        <dbReference type="Pfam" id="PF17389"/>
    </source>
</evidence>
<dbReference type="InterPro" id="IPR012341">
    <property type="entry name" value="6hp_glycosidase-like_sf"/>
</dbReference>
<protein>
    <recommendedName>
        <fullName evidence="2">alpha-L-rhamnosidase</fullName>
        <ecNumber evidence="2">3.2.1.40</ecNumber>
    </recommendedName>
</protein>
<dbReference type="Pfam" id="PF08531">
    <property type="entry name" value="Bac_rhamnosid_N"/>
    <property type="match status" value="1"/>
</dbReference>
<gene>
    <name evidence="8" type="ORF">SAMN05421799_11047</name>
</gene>
<dbReference type="InterPro" id="IPR016007">
    <property type="entry name" value="Alpha_rhamnosid"/>
</dbReference>
<evidence type="ECO:0000259" key="7">
    <source>
        <dbReference type="Pfam" id="PF17390"/>
    </source>
</evidence>
<dbReference type="Pfam" id="PF25788">
    <property type="entry name" value="Ig_Rha78A_N"/>
    <property type="match status" value="1"/>
</dbReference>
<feature type="domain" description="Alpha-L-rhamnosidase six-hairpin glycosidase" evidence="6">
    <location>
        <begin position="415"/>
        <end position="772"/>
    </location>
</feature>
<comment type="catalytic activity">
    <reaction evidence="1">
        <text>Hydrolysis of terminal non-reducing alpha-L-rhamnose residues in alpha-L-rhamnosides.</text>
        <dbReference type="EC" id="3.2.1.40"/>
    </reaction>
</comment>
<evidence type="ECO:0000259" key="4">
    <source>
        <dbReference type="Pfam" id="PF05592"/>
    </source>
</evidence>